<gene>
    <name evidence="1" type="ORF">RF11_04381</name>
</gene>
<evidence type="ECO:0000313" key="2">
    <source>
        <dbReference type="Proteomes" id="UP000031668"/>
    </source>
</evidence>
<proteinExistence type="predicted"/>
<sequence>MELLNDYGRHWCKIKCKSHMNQTDVTISGCEISLRNRERQSPFRNFSIGHVFSINKHDGYESAVKIEHNLNSEAKNLMINISEFIRTIYKSKFKMKLKDVLRHH</sequence>
<evidence type="ECO:0000313" key="1">
    <source>
        <dbReference type="EMBL" id="KII65748.1"/>
    </source>
</evidence>
<reference evidence="1 2" key="1">
    <citation type="journal article" date="2014" name="Genome Biol. Evol.">
        <title>The genome of the myxosporean Thelohanellus kitauei shows adaptations to nutrient acquisition within its fish host.</title>
        <authorList>
            <person name="Yang Y."/>
            <person name="Xiong J."/>
            <person name="Zhou Z."/>
            <person name="Huo F."/>
            <person name="Miao W."/>
            <person name="Ran C."/>
            <person name="Liu Y."/>
            <person name="Zhang J."/>
            <person name="Feng J."/>
            <person name="Wang M."/>
            <person name="Wang M."/>
            <person name="Wang L."/>
            <person name="Yao B."/>
        </authorList>
    </citation>
    <scope>NUCLEOTIDE SEQUENCE [LARGE SCALE GENOMIC DNA]</scope>
    <source>
        <strain evidence="1">Wuqing</strain>
    </source>
</reference>
<organism evidence="1 2">
    <name type="scientific">Thelohanellus kitauei</name>
    <name type="common">Myxosporean</name>
    <dbReference type="NCBI Taxonomy" id="669202"/>
    <lineage>
        <taxon>Eukaryota</taxon>
        <taxon>Metazoa</taxon>
        <taxon>Cnidaria</taxon>
        <taxon>Myxozoa</taxon>
        <taxon>Myxosporea</taxon>
        <taxon>Bivalvulida</taxon>
        <taxon>Platysporina</taxon>
        <taxon>Myxobolidae</taxon>
        <taxon>Thelohanellus</taxon>
    </lineage>
</organism>
<accession>A0A0C2J9E8</accession>
<dbReference type="AlphaFoldDB" id="A0A0C2J9E8"/>
<name>A0A0C2J9E8_THEKT</name>
<protein>
    <submittedName>
        <fullName evidence="1">Uncharacterized protein</fullName>
    </submittedName>
</protein>
<dbReference type="EMBL" id="JWZT01003733">
    <property type="protein sequence ID" value="KII65748.1"/>
    <property type="molecule type" value="Genomic_DNA"/>
</dbReference>
<dbReference type="Proteomes" id="UP000031668">
    <property type="component" value="Unassembled WGS sequence"/>
</dbReference>
<keyword evidence="2" id="KW-1185">Reference proteome</keyword>
<comment type="caution">
    <text evidence="1">The sequence shown here is derived from an EMBL/GenBank/DDBJ whole genome shotgun (WGS) entry which is preliminary data.</text>
</comment>